<reference evidence="2" key="1">
    <citation type="submission" date="2015-11" db="EMBL/GenBank/DDBJ databases">
        <title>De novo transcriptome assembly of four potential Pierce s Disease insect vectors from Arizona vineyards.</title>
        <authorList>
            <person name="Tassone E.E."/>
        </authorList>
    </citation>
    <scope>NUCLEOTIDE SEQUENCE</scope>
</reference>
<name>A0A1B6MA81_9HEMI</name>
<protein>
    <submittedName>
        <fullName evidence="2">Uncharacterized protein</fullName>
    </submittedName>
</protein>
<gene>
    <name evidence="2" type="ORF">g.51092</name>
</gene>
<accession>A0A1B6MA81</accession>
<feature type="region of interest" description="Disordered" evidence="1">
    <location>
        <begin position="79"/>
        <end position="103"/>
    </location>
</feature>
<sequence>MELLKNATKWNNLKNFYKKMLILSHGTTEFSINEECVVANQQEASLRAQRIIFDSVRAQGGVLKFEITTLIIHAARNAHSRYKEAVDQKKKEDEGKKRNHEEK</sequence>
<dbReference type="EMBL" id="GEBQ01007134">
    <property type="protein sequence ID" value="JAT32843.1"/>
    <property type="molecule type" value="Transcribed_RNA"/>
</dbReference>
<evidence type="ECO:0000256" key="1">
    <source>
        <dbReference type="SAM" id="MobiDB-lite"/>
    </source>
</evidence>
<dbReference type="AlphaFoldDB" id="A0A1B6MA81"/>
<feature type="non-terminal residue" evidence="2">
    <location>
        <position position="103"/>
    </location>
</feature>
<organism evidence="2">
    <name type="scientific">Graphocephala atropunctata</name>
    <dbReference type="NCBI Taxonomy" id="36148"/>
    <lineage>
        <taxon>Eukaryota</taxon>
        <taxon>Metazoa</taxon>
        <taxon>Ecdysozoa</taxon>
        <taxon>Arthropoda</taxon>
        <taxon>Hexapoda</taxon>
        <taxon>Insecta</taxon>
        <taxon>Pterygota</taxon>
        <taxon>Neoptera</taxon>
        <taxon>Paraneoptera</taxon>
        <taxon>Hemiptera</taxon>
        <taxon>Auchenorrhyncha</taxon>
        <taxon>Membracoidea</taxon>
        <taxon>Cicadellidae</taxon>
        <taxon>Cicadellinae</taxon>
        <taxon>Cicadellini</taxon>
        <taxon>Graphocephala</taxon>
    </lineage>
</organism>
<proteinExistence type="predicted"/>
<feature type="compositionally biased region" description="Basic and acidic residues" evidence="1">
    <location>
        <begin position="81"/>
        <end position="103"/>
    </location>
</feature>
<evidence type="ECO:0000313" key="2">
    <source>
        <dbReference type="EMBL" id="JAT32843.1"/>
    </source>
</evidence>